<reference evidence="3" key="2">
    <citation type="submission" date="2023-05" db="EMBL/GenBank/DDBJ databases">
        <authorList>
            <consortium name="Lawrence Berkeley National Laboratory"/>
            <person name="Steindorff A."/>
            <person name="Hensen N."/>
            <person name="Bonometti L."/>
            <person name="Westerberg I."/>
            <person name="Brannstrom I.O."/>
            <person name="Guillou S."/>
            <person name="Cros-Aarteil S."/>
            <person name="Calhoun S."/>
            <person name="Haridas S."/>
            <person name="Kuo A."/>
            <person name="Mondo S."/>
            <person name="Pangilinan J."/>
            <person name="Riley R."/>
            <person name="Labutti K."/>
            <person name="Andreopoulos B."/>
            <person name="Lipzen A."/>
            <person name="Chen C."/>
            <person name="Yanf M."/>
            <person name="Daum C."/>
            <person name="Ng V."/>
            <person name="Clum A."/>
            <person name="Ohm R."/>
            <person name="Martin F."/>
            <person name="Silar P."/>
            <person name="Natvig D."/>
            <person name="Lalanne C."/>
            <person name="Gautier V."/>
            <person name="Ament-Velasquez S.L."/>
            <person name="Kruys A."/>
            <person name="Hutchinson M.I."/>
            <person name="Powell A.J."/>
            <person name="Barry K."/>
            <person name="Miller A.N."/>
            <person name="Grigoriev I.V."/>
            <person name="Debuchy R."/>
            <person name="Gladieux P."/>
            <person name="Thoren M.H."/>
            <person name="Johannesson H."/>
        </authorList>
    </citation>
    <scope>NUCLEOTIDE SEQUENCE</scope>
    <source>
        <strain evidence="3">CBS 990.96</strain>
    </source>
</reference>
<reference evidence="3" key="1">
    <citation type="journal article" date="2023" name="Mol. Phylogenet. Evol.">
        <title>Genome-scale phylogeny and comparative genomics of the fungal order Sordariales.</title>
        <authorList>
            <person name="Hensen N."/>
            <person name="Bonometti L."/>
            <person name="Westerberg I."/>
            <person name="Brannstrom I.O."/>
            <person name="Guillou S."/>
            <person name="Cros-Aarteil S."/>
            <person name="Calhoun S."/>
            <person name="Haridas S."/>
            <person name="Kuo A."/>
            <person name="Mondo S."/>
            <person name="Pangilinan J."/>
            <person name="Riley R."/>
            <person name="LaButti K."/>
            <person name="Andreopoulos B."/>
            <person name="Lipzen A."/>
            <person name="Chen C."/>
            <person name="Yan M."/>
            <person name="Daum C."/>
            <person name="Ng V."/>
            <person name="Clum A."/>
            <person name="Steindorff A."/>
            <person name="Ohm R.A."/>
            <person name="Martin F."/>
            <person name="Silar P."/>
            <person name="Natvig D.O."/>
            <person name="Lalanne C."/>
            <person name="Gautier V."/>
            <person name="Ament-Velasquez S.L."/>
            <person name="Kruys A."/>
            <person name="Hutchinson M.I."/>
            <person name="Powell A.J."/>
            <person name="Barry K."/>
            <person name="Miller A.N."/>
            <person name="Grigoriev I.V."/>
            <person name="Debuchy R."/>
            <person name="Gladieux P."/>
            <person name="Hiltunen Thoren M."/>
            <person name="Johannesson H."/>
        </authorList>
    </citation>
    <scope>NUCLEOTIDE SEQUENCE</scope>
    <source>
        <strain evidence="3">CBS 990.96</strain>
    </source>
</reference>
<protein>
    <recommendedName>
        <fullName evidence="2">Myb-like domain-containing protein</fullName>
    </recommendedName>
</protein>
<evidence type="ECO:0000313" key="4">
    <source>
        <dbReference type="Proteomes" id="UP001301958"/>
    </source>
</evidence>
<name>A0AAN7BV29_9PEZI</name>
<keyword evidence="4" id="KW-1185">Reference proteome</keyword>
<gene>
    <name evidence="3" type="ORF">QBC38DRAFT_470966</name>
</gene>
<sequence length="316" mass="34882">MLLPSAITCGDSSHSPPLTRLQSALFASPPASPPQLSTQTAVGNIFSTCRSLQSLLTSPMPPLNTTVAVAQEPITPPSSFSAQLPTPPLAHAPTPPPLKLRLRSRKTETSGHSATDPKPPARKRIVKRAPAPPARGPNKRRRAVEDDHDNDDSDMEQQEQSHQPNLRSAQVTTTTVKEQQPTEEIEIDDPPHTPKRARIAPEVIPLGLERSDYHNLHHAFPDEEKNNKENTTTTRGTDVVVESDGVEWSTEDDRILVELVLEKLKLSKSEWQDCARSLGKDRSSLGKRWKSLMINGDVGLLKRSGLRRGKIHGTWR</sequence>
<feature type="compositionally biased region" description="Acidic residues" evidence="1">
    <location>
        <begin position="146"/>
        <end position="157"/>
    </location>
</feature>
<evidence type="ECO:0000313" key="3">
    <source>
        <dbReference type="EMBL" id="KAK4229992.1"/>
    </source>
</evidence>
<feature type="domain" description="Myb-like" evidence="2">
    <location>
        <begin position="248"/>
        <end position="293"/>
    </location>
</feature>
<dbReference type="Proteomes" id="UP001301958">
    <property type="component" value="Unassembled WGS sequence"/>
</dbReference>
<dbReference type="EMBL" id="MU865303">
    <property type="protein sequence ID" value="KAK4229992.1"/>
    <property type="molecule type" value="Genomic_DNA"/>
</dbReference>
<accession>A0AAN7BV29</accession>
<evidence type="ECO:0000259" key="2">
    <source>
        <dbReference type="PROSITE" id="PS50090"/>
    </source>
</evidence>
<organism evidence="3 4">
    <name type="scientific">Podospora fimiseda</name>
    <dbReference type="NCBI Taxonomy" id="252190"/>
    <lineage>
        <taxon>Eukaryota</taxon>
        <taxon>Fungi</taxon>
        <taxon>Dikarya</taxon>
        <taxon>Ascomycota</taxon>
        <taxon>Pezizomycotina</taxon>
        <taxon>Sordariomycetes</taxon>
        <taxon>Sordariomycetidae</taxon>
        <taxon>Sordariales</taxon>
        <taxon>Podosporaceae</taxon>
        <taxon>Podospora</taxon>
    </lineage>
</organism>
<dbReference type="PROSITE" id="PS50090">
    <property type="entry name" value="MYB_LIKE"/>
    <property type="match status" value="1"/>
</dbReference>
<dbReference type="InterPro" id="IPR001005">
    <property type="entry name" value="SANT/Myb"/>
</dbReference>
<evidence type="ECO:0000256" key="1">
    <source>
        <dbReference type="SAM" id="MobiDB-lite"/>
    </source>
</evidence>
<proteinExistence type="predicted"/>
<feature type="compositionally biased region" description="Pro residues" evidence="1">
    <location>
        <begin position="85"/>
        <end position="98"/>
    </location>
</feature>
<comment type="caution">
    <text evidence="3">The sequence shown here is derived from an EMBL/GenBank/DDBJ whole genome shotgun (WGS) entry which is preliminary data.</text>
</comment>
<feature type="region of interest" description="Disordered" evidence="1">
    <location>
        <begin position="76"/>
        <end position="196"/>
    </location>
</feature>
<dbReference type="AlphaFoldDB" id="A0AAN7BV29"/>
<feature type="compositionally biased region" description="Polar residues" evidence="1">
    <location>
        <begin position="158"/>
        <end position="179"/>
    </location>
</feature>